<gene>
    <name evidence="1" type="ORF">rosag_05940</name>
</gene>
<dbReference type="CDD" id="cd02980">
    <property type="entry name" value="TRX_Fd_family"/>
    <property type="match status" value="1"/>
</dbReference>
<dbReference type="EMBL" id="BRXS01000001">
    <property type="protein sequence ID" value="GLC24081.1"/>
    <property type="molecule type" value="Genomic_DNA"/>
</dbReference>
<protein>
    <recommendedName>
        <fullName evidence="3">Ferredoxin, 2Fe-2S</fullName>
    </recommendedName>
</protein>
<dbReference type="Proteomes" id="UP001161325">
    <property type="component" value="Unassembled WGS sequence"/>
</dbReference>
<evidence type="ECO:0000313" key="2">
    <source>
        <dbReference type="Proteomes" id="UP001161325"/>
    </source>
</evidence>
<accession>A0AA37Q845</accession>
<sequence>MVGARRMTGRGAAAGALRRAGRMSQYERHVFVCDGKRCGRDGSEDVRDALKECVSRAGLKKRVRINRAGCLGQCGHGPMVVVYPEGVWYAGVDAAGGRRIGEEHLIGGRVVSALRYVAPPGDNKR</sequence>
<keyword evidence="2" id="KW-1185">Reference proteome</keyword>
<reference evidence="1" key="1">
    <citation type="submission" date="2022-08" db="EMBL/GenBank/DDBJ databases">
        <title>Draft genome sequencing of Roseisolibacter agri AW1220.</title>
        <authorList>
            <person name="Tobiishi Y."/>
            <person name="Tonouchi A."/>
        </authorList>
    </citation>
    <scope>NUCLEOTIDE SEQUENCE</scope>
    <source>
        <strain evidence="1">AW1220</strain>
    </source>
</reference>
<dbReference type="Gene3D" id="3.40.30.10">
    <property type="entry name" value="Glutaredoxin"/>
    <property type="match status" value="1"/>
</dbReference>
<comment type="caution">
    <text evidence="1">The sequence shown here is derived from an EMBL/GenBank/DDBJ whole genome shotgun (WGS) entry which is preliminary data.</text>
</comment>
<evidence type="ECO:0000313" key="1">
    <source>
        <dbReference type="EMBL" id="GLC24081.1"/>
    </source>
</evidence>
<name>A0AA37Q845_9BACT</name>
<dbReference type="Pfam" id="PF01257">
    <property type="entry name" value="2Fe-2S_thioredx"/>
    <property type="match status" value="1"/>
</dbReference>
<evidence type="ECO:0008006" key="3">
    <source>
        <dbReference type="Google" id="ProtNLM"/>
    </source>
</evidence>
<proteinExistence type="predicted"/>
<dbReference type="AlphaFoldDB" id="A0AA37Q845"/>
<dbReference type="SUPFAM" id="SSF52833">
    <property type="entry name" value="Thioredoxin-like"/>
    <property type="match status" value="1"/>
</dbReference>
<dbReference type="InterPro" id="IPR036249">
    <property type="entry name" value="Thioredoxin-like_sf"/>
</dbReference>
<organism evidence="1 2">
    <name type="scientific">Roseisolibacter agri</name>
    <dbReference type="NCBI Taxonomy" id="2014610"/>
    <lineage>
        <taxon>Bacteria</taxon>
        <taxon>Pseudomonadati</taxon>
        <taxon>Gemmatimonadota</taxon>
        <taxon>Gemmatimonadia</taxon>
        <taxon>Gemmatimonadales</taxon>
        <taxon>Gemmatimonadaceae</taxon>
        <taxon>Roseisolibacter</taxon>
    </lineage>
</organism>